<dbReference type="AlphaFoldDB" id="A0A9P0JXA2"/>
<feature type="domain" description="MADF" evidence="2">
    <location>
        <begin position="47"/>
        <end position="110"/>
    </location>
</feature>
<dbReference type="PANTHER" id="PTHR21505">
    <property type="entry name" value="MADF DOMAIN-CONTAINING PROTEIN-RELATED"/>
    <property type="match status" value="1"/>
</dbReference>
<dbReference type="Pfam" id="PF10545">
    <property type="entry name" value="MADF_DNA_bdg"/>
    <property type="match status" value="1"/>
</dbReference>
<feature type="compositionally biased region" description="Basic and acidic residues" evidence="1">
    <location>
        <begin position="138"/>
        <end position="159"/>
    </location>
</feature>
<dbReference type="PANTHER" id="PTHR21505:SF12">
    <property type="entry name" value="MADF DOMAIN-CONTAINING PROTEIN-RELATED"/>
    <property type="match status" value="1"/>
</dbReference>
<evidence type="ECO:0000259" key="2">
    <source>
        <dbReference type="Pfam" id="PF10545"/>
    </source>
</evidence>
<dbReference type="OrthoDB" id="8881252at2759"/>
<name>A0A9P0JXA2_ACAOB</name>
<gene>
    <name evidence="3" type="ORF">ACAOBT_LOCUS4494</name>
</gene>
<feature type="region of interest" description="Disordered" evidence="1">
    <location>
        <begin position="127"/>
        <end position="159"/>
    </location>
</feature>
<reference evidence="3" key="1">
    <citation type="submission" date="2022-03" db="EMBL/GenBank/DDBJ databases">
        <authorList>
            <person name="Sayadi A."/>
        </authorList>
    </citation>
    <scope>NUCLEOTIDE SEQUENCE</scope>
</reference>
<comment type="caution">
    <text evidence="3">The sequence shown here is derived from an EMBL/GenBank/DDBJ whole genome shotgun (WGS) entry which is preliminary data.</text>
</comment>
<dbReference type="InterPro" id="IPR006578">
    <property type="entry name" value="MADF-dom"/>
</dbReference>
<protein>
    <recommendedName>
        <fullName evidence="2">MADF domain-containing protein</fullName>
    </recommendedName>
</protein>
<proteinExistence type="predicted"/>
<keyword evidence="4" id="KW-1185">Reference proteome</keyword>
<sequence>MTSSAFVRYGLQPTSINVDPVMLPTFLTSSQVFKVKDKDTVVLPCEVSNPEFKDRTKKQNALQKLADLFNTSTAEIQRKLHDLRTQVNQEWRKIQKRKSAWEFFDSLKFIIDANIQNATEDNLVPTANASQTEPQHSLIDRENVTQESPKIERNGSKRL</sequence>
<evidence type="ECO:0000313" key="3">
    <source>
        <dbReference type="EMBL" id="CAH1962106.1"/>
    </source>
</evidence>
<dbReference type="Proteomes" id="UP001152888">
    <property type="component" value="Unassembled WGS sequence"/>
</dbReference>
<dbReference type="EMBL" id="CAKOFQ010006699">
    <property type="protein sequence ID" value="CAH1962106.1"/>
    <property type="molecule type" value="Genomic_DNA"/>
</dbReference>
<organism evidence="3 4">
    <name type="scientific">Acanthoscelides obtectus</name>
    <name type="common">Bean weevil</name>
    <name type="synonym">Bruchus obtectus</name>
    <dbReference type="NCBI Taxonomy" id="200917"/>
    <lineage>
        <taxon>Eukaryota</taxon>
        <taxon>Metazoa</taxon>
        <taxon>Ecdysozoa</taxon>
        <taxon>Arthropoda</taxon>
        <taxon>Hexapoda</taxon>
        <taxon>Insecta</taxon>
        <taxon>Pterygota</taxon>
        <taxon>Neoptera</taxon>
        <taxon>Endopterygota</taxon>
        <taxon>Coleoptera</taxon>
        <taxon>Polyphaga</taxon>
        <taxon>Cucujiformia</taxon>
        <taxon>Chrysomeloidea</taxon>
        <taxon>Chrysomelidae</taxon>
        <taxon>Bruchinae</taxon>
        <taxon>Bruchini</taxon>
        <taxon>Acanthoscelides</taxon>
    </lineage>
</organism>
<accession>A0A9P0JXA2</accession>
<evidence type="ECO:0000313" key="4">
    <source>
        <dbReference type="Proteomes" id="UP001152888"/>
    </source>
</evidence>
<evidence type="ECO:0000256" key="1">
    <source>
        <dbReference type="SAM" id="MobiDB-lite"/>
    </source>
</evidence>